<dbReference type="SUPFAM" id="SSF53254">
    <property type="entry name" value="Phosphoglycerate mutase-like"/>
    <property type="match status" value="1"/>
</dbReference>
<dbReference type="SMART" id="SM00855">
    <property type="entry name" value="PGAM"/>
    <property type="match status" value="1"/>
</dbReference>
<dbReference type="STRING" id="349521.HCH_03079"/>
<keyword evidence="4" id="KW-0472">Membrane</keyword>
<dbReference type="InterPro" id="IPR013078">
    <property type="entry name" value="His_Pase_superF_clade-1"/>
</dbReference>
<evidence type="ECO:0000256" key="4">
    <source>
        <dbReference type="SAM" id="Phobius"/>
    </source>
</evidence>
<dbReference type="InterPro" id="IPR029033">
    <property type="entry name" value="His_PPase_superfam"/>
</dbReference>
<gene>
    <name evidence="5" type="primary">gpmB</name>
    <name evidence="5" type="ordered locus">HCH_03079</name>
</gene>
<dbReference type="GO" id="GO:0004331">
    <property type="term" value="F:fructose-2,6-bisphosphate 2-phosphatase activity"/>
    <property type="evidence" value="ECO:0007669"/>
    <property type="project" value="TreeGrafter"/>
</dbReference>
<dbReference type="GO" id="GO:0043456">
    <property type="term" value="P:regulation of pentose-phosphate shunt"/>
    <property type="evidence" value="ECO:0007669"/>
    <property type="project" value="TreeGrafter"/>
</dbReference>
<keyword evidence="1" id="KW-0378">Hydrolase</keyword>
<name>Q2SHM9_HAHCH</name>
<dbReference type="AlphaFoldDB" id="Q2SHM9"/>
<dbReference type="PANTHER" id="PTHR46517:SF1">
    <property type="entry name" value="FRUCTOSE-2,6-BISPHOSPHATASE TIGAR"/>
    <property type="match status" value="1"/>
</dbReference>
<dbReference type="InterPro" id="IPR051695">
    <property type="entry name" value="Phosphoglycerate_Mutase"/>
</dbReference>
<feature type="transmembrane region" description="Helical" evidence="4">
    <location>
        <begin position="9"/>
        <end position="28"/>
    </location>
</feature>
<keyword evidence="4" id="KW-1133">Transmembrane helix</keyword>
<dbReference type="PANTHER" id="PTHR46517">
    <property type="entry name" value="FRUCTOSE-2,6-BISPHOSPHATASE TIGAR"/>
    <property type="match status" value="1"/>
</dbReference>
<dbReference type="KEGG" id="hch:HCH_03079"/>
<evidence type="ECO:0000256" key="1">
    <source>
        <dbReference type="ARBA" id="ARBA00022801"/>
    </source>
</evidence>
<keyword evidence="6" id="KW-1185">Reference proteome</keyword>
<feature type="binding site" evidence="3">
    <location>
        <position position="87"/>
    </location>
    <ligand>
        <name>substrate</name>
    </ligand>
</feature>
<dbReference type="Gene3D" id="3.40.50.1240">
    <property type="entry name" value="Phosphoglycerate mutase-like"/>
    <property type="match status" value="1"/>
</dbReference>
<feature type="active site" description="Proton donor/acceptor" evidence="2">
    <location>
        <position position="111"/>
    </location>
</feature>
<accession>Q2SHM9</accession>
<dbReference type="EMBL" id="CP000155">
    <property type="protein sequence ID" value="ABC29845.1"/>
    <property type="molecule type" value="Genomic_DNA"/>
</dbReference>
<dbReference type="CDD" id="cd07067">
    <property type="entry name" value="HP_PGM_like"/>
    <property type="match status" value="1"/>
</dbReference>
<organism evidence="5 6">
    <name type="scientific">Hahella chejuensis (strain KCTC 2396)</name>
    <dbReference type="NCBI Taxonomy" id="349521"/>
    <lineage>
        <taxon>Bacteria</taxon>
        <taxon>Pseudomonadati</taxon>
        <taxon>Pseudomonadota</taxon>
        <taxon>Gammaproteobacteria</taxon>
        <taxon>Oceanospirillales</taxon>
        <taxon>Hahellaceae</taxon>
        <taxon>Hahella</taxon>
    </lineage>
</organism>
<feature type="binding site" evidence="3">
    <location>
        <begin position="111"/>
        <end position="114"/>
    </location>
    <ligand>
        <name>substrate</name>
    </ligand>
</feature>
<reference evidence="5 6" key="1">
    <citation type="journal article" date="2005" name="Nucleic Acids Res.">
        <title>Genomic blueprint of Hahella chejuensis, a marine microbe producing an algicidal agent.</title>
        <authorList>
            <person name="Jeong H."/>
            <person name="Yim J.H."/>
            <person name="Lee C."/>
            <person name="Choi S.-H."/>
            <person name="Park Y.K."/>
            <person name="Yoon S.H."/>
            <person name="Hur C.-G."/>
            <person name="Kang H.-Y."/>
            <person name="Kim D."/>
            <person name="Lee H.H."/>
            <person name="Park K.H."/>
            <person name="Park S.-H."/>
            <person name="Park H.-S."/>
            <person name="Lee H.K."/>
            <person name="Oh T.K."/>
            <person name="Kim J.F."/>
        </authorList>
    </citation>
    <scope>NUCLEOTIDE SEQUENCE [LARGE SCALE GENOMIC DNA]</scope>
    <source>
        <strain evidence="5 6">KCTC 2396</strain>
    </source>
</reference>
<dbReference type="GO" id="GO:0045820">
    <property type="term" value="P:negative regulation of glycolytic process"/>
    <property type="evidence" value="ECO:0007669"/>
    <property type="project" value="TreeGrafter"/>
</dbReference>
<dbReference type="Proteomes" id="UP000000238">
    <property type="component" value="Chromosome"/>
</dbReference>
<evidence type="ECO:0000256" key="3">
    <source>
        <dbReference type="PIRSR" id="PIRSR613078-2"/>
    </source>
</evidence>
<sequence>MANTFITKLNVVVWAGLLNYLFLIGYFMKELYVVTHAESRHHVDNLVGGWYNSELTEQGLKDAEALGHRLQQWGAQKADIYSSDLKRAAQTAERIAAAINSTVVLSPQLREMSYGVAEGRPQQWLDERIVPVAENNRLDHAVIEGGETKRAFVSRIFNFLDNLTLADKTIISTHAYAATFVIAWWIKMPLESVGYVNFNIKSAKVSKLIEDDLFKNRTVAFLNG</sequence>
<protein>
    <submittedName>
        <fullName evidence="5">Fructose-2,6-bisphosphatase</fullName>
    </submittedName>
</protein>
<evidence type="ECO:0000313" key="6">
    <source>
        <dbReference type="Proteomes" id="UP000000238"/>
    </source>
</evidence>
<evidence type="ECO:0000313" key="5">
    <source>
        <dbReference type="EMBL" id="ABC29845.1"/>
    </source>
</evidence>
<proteinExistence type="predicted"/>
<feature type="active site" description="Tele-phosphohistidine intermediate" evidence="2">
    <location>
        <position position="36"/>
    </location>
</feature>
<evidence type="ECO:0000256" key="2">
    <source>
        <dbReference type="PIRSR" id="PIRSR613078-1"/>
    </source>
</evidence>
<dbReference type="eggNOG" id="COG0406">
    <property type="taxonomic scope" value="Bacteria"/>
</dbReference>
<keyword evidence="4" id="KW-0812">Transmembrane</keyword>
<dbReference type="GO" id="GO:0005829">
    <property type="term" value="C:cytosol"/>
    <property type="evidence" value="ECO:0007669"/>
    <property type="project" value="TreeGrafter"/>
</dbReference>
<dbReference type="HOGENOM" id="CLU_033323_9_5_6"/>
<dbReference type="Pfam" id="PF00300">
    <property type="entry name" value="His_Phos_1"/>
    <property type="match status" value="1"/>
</dbReference>